<comment type="similarity">
    <text evidence="4 16">Belongs to the CDP-alcohol phosphatidyltransferase class-I family.</text>
</comment>
<dbReference type="Proteomes" id="UP001319104">
    <property type="component" value="Unassembled WGS sequence"/>
</dbReference>
<evidence type="ECO:0000256" key="12">
    <source>
        <dbReference type="ARBA" id="ARBA00023136"/>
    </source>
</evidence>
<keyword evidence="11" id="KW-0443">Lipid metabolism</keyword>
<dbReference type="Pfam" id="PF01066">
    <property type="entry name" value="CDP-OH_P_transf"/>
    <property type="match status" value="1"/>
</dbReference>
<evidence type="ECO:0000313" key="18">
    <source>
        <dbReference type="EMBL" id="MBS9522952.1"/>
    </source>
</evidence>
<comment type="catalytic activity">
    <reaction evidence="1">
        <text>a CDP-1,2-diacyl-sn-glycerol + L-serine = a 1,2-diacyl-sn-glycero-3-phospho-L-serine + CMP + H(+)</text>
        <dbReference type="Rhea" id="RHEA:16913"/>
        <dbReference type="ChEBI" id="CHEBI:15378"/>
        <dbReference type="ChEBI" id="CHEBI:33384"/>
        <dbReference type="ChEBI" id="CHEBI:57262"/>
        <dbReference type="ChEBI" id="CHEBI:58332"/>
        <dbReference type="ChEBI" id="CHEBI:60377"/>
        <dbReference type="EC" id="2.7.8.8"/>
    </reaction>
</comment>
<dbReference type="GO" id="GO:0003882">
    <property type="term" value="F:CDP-diacylglycerol-serine O-phosphatidyltransferase activity"/>
    <property type="evidence" value="ECO:0007669"/>
    <property type="project" value="UniProtKB-EC"/>
</dbReference>
<dbReference type="InterPro" id="IPR048254">
    <property type="entry name" value="CDP_ALCOHOL_P_TRANSF_CS"/>
</dbReference>
<comment type="caution">
    <text evidence="18">The sequence shown here is derived from an EMBL/GenBank/DDBJ whole genome shotgun (WGS) entry which is preliminary data.</text>
</comment>
<evidence type="ECO:0000256" key="9">
    <source>
        <dbReference type="ARBA" id="ARBA00022692"/>
    </source>
</evidence>
<evidence type="ECO:0000256" key="5">
    <source>
        <dbReference type="ARBA" id="ARBA00013174"/>
    </source>
</evidence>
<evidence type="ECO:0000256" key="11">
    <source>
        <dbReference type="ARBA" id="ARBA00023098"/>
    </source>
</evidence>
<comment type="subcellular location">
    <subcellularLocation>
        <location evidence="3">Endomembrane system</location>
    </subcellularLocation>
    <subcellularLocation>
        <location evidence="2">Membrane</location>
        <topology evidence="2">Multi-pass membrane protein</topology>
    </subcellularLocation>
</comment>
<keyword evidence="7" id="KW-0444">Lipid biosynthesis</keyword>
<protein>
    <recommendedName>
        <fullName evidence="6">CDP-diacylglycerol--serine O-phosphatidyltransferase</fullName>
        <ecNumber evidence="5">2.7.8.8</ecNumber>
    </recommendedName>
    <alternativeName>
        <fullName evidence="15">Phosphatidylserine synthase</fullName>
    </alternativeName>
</protein>
<evidence type="ECO:0000256" key="2">
    <source>
        <dbReference type="ARBA" id="ARBA00004141"/>
    </source>
</evidence>
<dbReference type="PROSITE" id="PS00379">
    <property type="entry name" value="CDP_ALCOHOL_P_TRANSF"/>
    <property type="match status" value="1"/>
</dbReference>
<evidence type="ECO:0000256" key="7">
    <source>
        <dbReference type="ARBA" id="ARBA00022516"/>
    </source>
</evidence>
<evidence type="ECO:0000256" key="13">
    <source>
        <dbReference type="ARBA" id="ARBA00023209"/>
    </source>
</evidence>
<evidence type="ECO:0000313" key="19">
    <source>
        <dbReference type="Proteomes" id="UP001319104"/>
    </source>
</evidence>
<keyword evidence="8 16" id="KW-0808">Transferase</keyword>
<evidence type="ECO:0000256" key="3">
    <source>
        <dbReference type="ARBA" id="ARBA00004308"/>
    </source>
</evidence>
<dbReference type="GO" id="GO:0012505">
    <property type="term" value="C:endomembrane system"/>
    <property type="evidence" value="ECO:0007669"/>
    <property type="project" value="UniProtKB-SubCell"/>
</dbReference>
<dbReference type="InterPro" id="IPR043130">
    <property type="entry name" value="CDP-OH_PTrfase_TM_dom"/>
</dbReference>
<evidence type="ECO:0000256" key="8">
    <source>
        <dbReference type="ARBA" id="ARBA00022679"/>
    </source>
</evidence>
<feature type="transmembrane region" description="Helical" evidence="17">
    <location>
        <begin position="154"/>
        <end position="178"/>
    </location>
</feature>
<name>A0AAP2G0U5_9BACT</name>
<dbReference type="EMBL" id="JAHCMY010000001">
    <property type="protein sequence ID" value="MBS9522952.1"/>
    <property type="molecule type" value="Genomic_DNA"/>
</dbReference>
<feature type="transmembrane region" description="Helical" evidence="17">
    <location>
        <begin position="93"/>
        <end position="111"/>
    </location>
</feature>
<keyword evidence="14" id="KW-1208">Phospholipid metabolism</keyword>
<dbReference type="InterPro" id="IPR000462">
    <property type="entry name" value="CDP-OH_P_trans"/>
</dbReference>
<feature type="transmembrane region" description="Helical" evidence="17">
    <location>
        <begin position="190"/>
        <end position="220"/>
    </location>
</feature>
<evidence type="ECO:0000256" key="14">
    <source>
        <dbReference type="ARBA" id="ARBA00023264"/>
    </source>
</evidence>
<gene>
    <name evidence="18" type="primary">pssA</name>
    <name evidence="18" type="ORF">KI659_02880</name>
</gene>
<keyword evidence="9 17" id="KW-0812">Transmembrane</keyword>
<dbReference type="RefSeq" id="WP_213943823.1">
    <property type="nucleotide sequence ID" value="NZ_JAHCMY010000001.1"/>
</dbReference>
<dbReference type="EC" id="2.7.8.8" evidence="5"/>
<dbReference type="AlphaFoldDB" id="A0AAP2G0U5"/>
<sequence>MTIKKHVPNSLTALNLISGMAGIYFVLEGQITFGAYFIFAAAFFDFFDGFAARLLNVSGEMGKQMDSLADLVTFGVLPSFIIFKMLESSSPEPYLPFIGFAIGVMSAFRLAKFNIDTRQTDRFIGVPTPATALLLSTLPFLAEKSETASNVIYNPVFLVVLTLVMSYLLVAELPLIALKFKSFGLEGNVFRYLVILIAVASLLFAGLAGIPFIIISYIVLSMIERLVKSDGKI</sequence>
<evidence type="ECO:0000256" key="1">
    <source>
        <dbReference type="ARBA" id="ARBA00000287"/>
    </source>
</evidence>
<evidence type="ECO:0000256" key="4">
    <source>
        <dbReference type="ARBA" id="ARBA00010441"/>
    </source>
</evidence>
<evidence type="ECO:0000256" key="15">
    <source>
        <dbReference type="ARBA" id="ARBA00032361"/>
    </source>
</evidence>
<dbReference type="NCBIfam" id="TIGR00473">
    <property type="entry name" value="pssA"/>
    <property type="match status" value="1"/>
</dbReference>
<evidence type="ECO:0000256" key="10">
    <source>
        <dbReference type="ARBA" id="ARBA00022989"/>
    </source>
</evidence>
<evidence type="ECO:0000256" key="17">
    <source>
        <dbReference type="SAM" id="Phobius"/>
    </source>
</evidence>
<dbReference type="GO" id="GO:0008654">
    <property type="term" value="P:phospholipid biosynthetic process"/>
    <property type="evidence" value="ECO:0007669"/>
    <property type="project" value="UniProtKB-KW"/>
</dbReference>
<keyword evidence="10 17" id="KW-1133">Transmembrane helix</keyword>
<keyword evidence="13" id="KW-0594">Phospholipid biosynthesis</keyword>
<accession>A0AAP2G0U5</accession>
<evidence type="ECO:0000256" key="16">
    <source>
        <dbReference type="RuleBase" id="RU003750"/>
    </source>
</evidence>
<reference evidence="18 19" key="1">
    <citation type="submission" date="2021-05" db="EMBL/GenBank/DDBJ databases">
        <authorList>
            <person name="Zhang Z.D."/>
            <person name="Osman G."/>
        </authorList>
    </citation>
    <scope>NUCLEOTIDE SEQUENCE [LARGE SCALE GENOMIC DNA]</scope>
    <source>
        <strain evidence="18 19">KCTC 32217</strain>
    </source>
</reference>
<evidence type="ECO:0000256" key="6">
    <source>
        <dbReference type="ARBA" id="ARBA00017171"/>
    </source>
</evidence>
<dbReference type="InterPro" id="IPR004533">
    <property type="entry name" value="CDP-diaglyc--ser_O-PTrfase"/>
</dbReference>
<dbReference type="GO" id="GO:0016020">
    <property type="term" value="C:membrane"/>
    <property type="evidence" value="ECO:0007669"/>
    <property type="project" value="UniProtKB-SubCell"/>
</dbReference>
<organism evidence="18 19">
    <name type="scientific">Litoribacter ruber</name>
    <dbReference type="NCBI Taxonomy" id="702568"/>
    <lineage>
        <taxon>Bacteria</taxon>
        <taxon>Pseudomonadati</taxon>
        <taxon>Bacteroidota</taxon>
        <taxon>Cytophagia</taxon>
        <taxon>Cytophagales</taxon>
        <taxon>Cyclobacteriaceae</taxon>
        <taxon>Litoribacter</taxon>
    </lineage>
</organism>
<keyword evidence="12 17" id="KW-0472">Membrane</keyword>
<dbReference type="Gene3D" id="1.20.120.1760">
    <property type="match status" value="1"/>
</dbReference>
<proteinExistence type="inferred from homology"/>
<keyword evidence="19" id="KW-1185">Reference proteome</keyword>